<dbReference type="InterPro" id="IPR016181">
    <property type="entry name" value="Acyl_CoA_acyltransferase"/>
</dbReference>
<dbReference type="RefSeq" id="WP_143122748.1">
    <property type="nucleotide sequence ID" value="NZ_CADAIQ010000061.1"/>
</dbReference>
<dbReference type="InterPro" id="IPR000182">
    <property type="entry name" value="GNAT_dom"/>
</dbReference>
<sequence length="187" mass="21991">MIREVRLEDAKRLVEIYDYYVTSTAITFEYTTPSIEEFTNRIQHTLEHYPYIVYEDKGVVLGYGYVGPLKGRAAYDWSVETSIYVDHNAKKMGIGRKIYEALEEICAKMHITNMYACISAPKDGNDPYLDTNSMDFHAHMGYKEIARFHTCGYKFDRWYDMVWYEKIIGEHQVPMPSIINYQDMKKA</sequence>
<keyword evidence="5" id="KW-1185">Reference proteome</keyword>
<keyword evidence="2" id="KW-0012">Acyltransferase</keyword>
<protein>
    <submittedName>
        <fullName evidence="4">Phosphinothricin acetyltransferase</fullName>
    </submittedName>
</protein>
<dbReference type="PROSITE" id="PS51186">
    <property type="entry name" value="GNAT"/>
    <property type="match status" value="1"/>
</dbReference>
<keyword evidence="1 4" id="KW-0808">Transferase</keyword>
<dbReference type="PANTHER" id="PTHR43072:SF23">
    <property type="entry name" value="UPF0039 PROTEIN C11D3.02C"/>
    <property type="match status" value="1"/>
</dbReference>
<evidence type="ECO:0000313" key="5">
    <source>
        <dbReference type="Proteomes" id="UP000183028"/>
    </source>
</evidence>
<dbReference type="eggNOG" id="COG1247">
    <property type="taxonomic scope" value="Bacteria"/>
</dbReference>
<dbReference type="EMBL" id="FNYK01000003">
    <property type="protein sequence ID" value="SEI41900.1"/>
    <property type="molecule type" value="Genomic_DNA"/>
</dbReference>
<evidence type="ECO:0000256" key="1">
    <source>
        <dbReference type="ARBA" id="ARBA00022679"/>
    </source>
</evidence>
<organism evidence="4 5">
    <name type="scientific">Sharpea azabuensis</name>
    <dbReference type="NCBI Taxonomy" id="322505"/>
    <lineage>
        <taxon>Bacteria</taxon>
        <taxon>Bacillati</taxon>
        <taxon>Bacillota</taxon>
        <taxon>Erysipelotrichia</taxon>
        <taxon>Erysipelotrichales</taxon>
        <taxon>Coprobacillaceae</taxon>
        <taxon>Sharpea</taxon>
    </lineage>
</organism>
<dbReference type="CDD" id="cd04301">
    <property type="entry name" value="NAT_SF"/>
    <property type="match status" value="1"/>
</dbReference>
<dbReference type="Pfam" id="PF13420">
    <property type="entry name" value="Acetyltransf_4"/>
    <property type="match status" value="1"/>
</dbReference>
<dbReference type="STRING" id="322505.SAMN04487836_11735"/>
<dbReference type="Proteomes" id="UP000183028">
    <property type="component" value="Unassembled WGS sequence"/>
</dbReference>
<evidence type="ECO:0000256" key="2">
    <source>
        <dbReference type="ARBA" id="ARBA00023315"/>
    </source>
</evidence>
<dbReference type="SUPFAM" id="SSF55729">
    <property type="entry name" value="Acyl-CoA N-acyltransferases (Nat)"/>
    <property type="match status" value="1"/>
</dbReference>
<dbReference type="Gene3D" id="3.40.630.30">
    <property type="match status" value="1"/>
</dbReference>
<dbReference type="OrthoDB" id="9798006at2"/>
<evidence type="ECO:0000259" key="3">
    <source>
        <dbReference type="PROSITE" id="PS51186"/>
    </source>
</evidence>
<proteinExistence type="predicted"/>
<evidence type="ECO:0000313" key="4">
    <source>
        <dbReference type="EMBL" id="SEI41900.1"/>
    </source>
</evidence>
<dbReference type="GO" id="GO:0016747">
    <property type="term" value="F:acyltransferase activity, transferring groups other than amino-acyl groups"/>
    <property type="evidence" value="ECO:0007669"/>
    <property type="project" value="InterPro"/>
</dbReference>
<accession>A0A1H6QR22</accession>
<gene>
    <name evidence="4" type="ORF">SAMN04487834_100347</name>
</gene>
<feature type="domain" description="N-acetyltransferase" evidence="3">
    <location>
        <begin position="1"/>
        <end position="169"/>
    </location>
</feature>
<name>A0A1H6QR22_9FIRM</name>
<dbReference type="PANTHER" id="PTHR43072">
    <property type="entry name" value="N-ACETYLTRANSFERASE"/>
    <property type="match status" value="1"/>
</dbReference>
<dbReference type="AlphaFoldDB" id="A0A1H6QR22"/>
<reference evidence="5" key="1">
    <citation type="submission" date="2016-10" db="EMBL/GenBank/DDBJ databases">
        <authorList>
            <person name="Varghese N."/>
            <person name="Submissions S."/>
        </authorList>
    </citation>
    <scope>NUCLEOTIDE SEQUENCE [LARGE SCALE GENOMIC DNA]</scope>
    <source>
        <strain evidence="5">DSM 20406</strain>
    </source>
</reference>